<name>A0AAN7JPQ9_9MYRT</name>
<dbReference type="Pfam" id="PF22967">
    <property type="entry name" value="Ig_NUP210_1st"/>
    <property type="match status" value="1"/>
</dbReference>
<evidence type="ECO:0000256" key="11">
    <source>
        <dbReference type="SAM" id="SignalP"/>
    </source>
</evidence>
<evidence type="ECO:0000256" key="9">
    <source>
        <dbReference type="SAM" id="MobiDB-lite"/>
    </source>
</evidence>
<dbReference type="GO" id="GO:0031965">
    <property type="term" value="C:nuclear membrane"/>
    <property type="evidence" value="ECO:0007669"/>
    <property type="project" value="UniProtKB-SubCell"/>
</dbReference>
<evidence type="ECO:0000256" key="5">
    <source>
        <dbReference type="ARBA" id="ARBA00022989"/>
    </source>
</evidence>
<evidence type="ECO:0000313" key="14">
    <source>
        <dbReference type="Proteomes" id="UP001345219"/>
    </source>
</evidence>
<reference evidence="13 14" key="1">
    <citation type="journal article" date="2023" name="Hortic Res">
        <title>Pangenome of water caltrop reveals structural variations and asymmetric subgenome divergence after allopolyploidization.</title>
        <authorList>
            <person name="Zhang X."/>
            <person name="Chen Y."/>
            <person name="Wang L."/>
            <person name="Yuan Y."/>
            <person name="Fang M."/>
            <person name="Shi L."/>
            <person name="Lu R."/>
            <person name="Comes H.P."/>
            <person name="Ma Y."/>
            <person name="Chen Y."/>
            <person name="Huang G."/>
            <person name="Zhou Y."/>
            <person name="Zheng Z."/>
            <person name="Qiu Y."/>
        </authorList>
    </citation>
    <scope>NUCLEOTIDE SEQUENCE [LARGE SCALE GENOMIC DNA]</scope>
    <source>
        <tissue evidence="13">Roots</tissue>
    </source>
</reference>
<evidence type="ECO:0000256" key="8">
    <source>
        <dbReference type="ARBA" id="ARBA00023242"/>
    </source>
</evidence>
<evidence type="ECO:0000313" key="13">
    <source>
        <dbReference type="EMBL" id="KAK4751302.1"/>
    </source>
</evidence>
<feature type="compositionally biased region" description="Low complexity" evidence="9">
    <location>
        <begin position="1901"/>
        <end position="1912"/>
    </location>
</feature>
<dbReference type="Pfam" id="PF24427">
    <property type="entry name" value="Ig_GP210_16th"/>
    <property type="match status" value="1"/>
</dbReference>
<dbReference type="Pfam" id="PF22963">
    <property type="entry name" value="Ig_NUP210_3rd"/>
    <property type="match status" value="1"/>
</dbReference>
<dbReference type="SMART" id="SM00635">
    <property type="entry name" value="BID_2"/>
    <property type="match status" value="4"/>
</dbReference>
<dbReference type="InterPro" id="IPR055096">
    <property type="entry name" value="Ig_NUP210_1st"/>
</dbReference>
<dbReference type="Pfam" id="PF22962">
    <property type="entry name" value="Ig_NUP210_7th"/>
    <property type="match status" value="1"/>
</dbReference>
<keyword evidence="4 11" id="KW-0732">Signal</keyword>
<dbReference type="InterPro" id="IPR045197">
    <property type="entry name" value="NUP210-like"/>
</dbReference>
<feature type="chain" id="PRO_5043006755" description="BIG2 domain-containing protein" evidence="11">
    <location>
        <begin position="33"/>
        <end position="1954"/>
    </location>
</feature>
<organism evidence="13 14">
    <name type="scientific">Trapa incisa</name>
    <dbReference type="NCBI Taxonomy" id="236973"/>
    <lineage>
        <taxon>Eukaryota</taxon>
        <taxon>Viridiplantae</taxon>
        <taxon>Streptophyta</taxon>
        <taxon>Embryophyta</taxon>
        <taxon>Tracheophyta</taxon>
        <taxon>Spermatophyta</taxon>
        <taxon>Magnoliopsida</taxon>
        <taxon>eudicotyledons</taxon>
        <taxon>Gunneridae</taxon>
        <taxon>Pentapetalae</taxon>
        <taxon>rosids</taxon>
        <taxon>malvids</taxon>
        <taxon>Myrtales</taxon>
        <taxon>Lythraceae</taxon>
        <taxon>Trapa</taxon>
    </lineage>
</organism>
<evidence type="ECO:0000256" key="2">
    <source>
        <dbReference type="ARBA" id="ARBA00007313"/>
    </source>
</evidence>
<comment type="caution">
    <text evidence="13">The sequence shown here is derived from an EMBL/GenBank/DDBJ whole genome shotgun (WGS) entry which is preliminary data.</text>
</comment>
<protein>
    <recommendedName>
        <fullName evidence="12">BIG2 domain-containing protein</fullName>
    </recommendedName>
</protein>
<dbReference type="InterPro" id="IPR055098">
    <property type="entry name" value="Ig_NUP210_3rd"/>
</dbReference>
<dbReference type="PANTHER" id="PTHR23019:SF0">
    <property type="entry name" value="NUCLEAR PORE MEMBRANE GLYCOPROTEIN 210"/>
    <property type="match status" value="1"/>
</dbReference>
<accession>A0AAN7JPQ9</accession>
<dbReference type="InterPro" id="IPR055097">
    <property type="entry name" value="Ig_NUP210_2nd"/>
</dbReference>
<dbReference type="InterPro" id="IPR008964">
    <property type="entry name" value="Invasin/intimin_cell_adhesion"/>
</dbReference>
<feature type="domain" description="BIG2" evidence="12">
    <location>
        <begin position="1552"/>
        <end position="1627"/>
    </location>
</feature>
<dbReference type="Pfam" id="PF24425">
    <property type="entry name" value="Ig_GP210_15th"/>
    <property type="match status" value="1"/>
</dbReference>
<dbReference type="Proteomes" id="UP001345219">
    <property type="component" value="Chromosome 4"/>
</dbReference>
<evidence type="ECO:0000256" key="6">
    <source>
        <dbReference type="ARBA" id="ARBA00023136"/>
    </source>
</evidence>
<proteinExistence type="inferred from homology"/>
<comment type="subcellular location">
    <subcellularLocation>
        <location evidence="1">Nucleus membrane</location>
        <topology evidence="1">Single-pass membrane protein</topology>
    </subcellularLocation>
</comment>
<sequence length="1954" mass="215073">MRFFFAFCVCMSKMLRLEVGFLLLLLLGAGEAVSDLGTGPHITEVNILLPPKMTHPVEYRLQGSDGCFKWSWDHHDILSVLPEYNISNHCSRSARLRSIAPYSGRKETAIYATDLNTGIVIRCKVFIDNFSRIQIFHSSIKLDLDGLATLRVLAFDSEENVFSSLVGLQFMWQLTPENTGQPHHLVHVPLKASPLSDCGGFCGDLNVQIKIEDSGVYSDLFVVKGVEIGHEVISVHLMEPELKHLTDKIVLTVAEAISVEPPSPVFVLIGAVVHYSLKVIRQNFPQVVSLPSSYHRWSALNSSVAHVDSMMGVTHALSLGTTTIIVEDTRVAGHKQGSSIHVVLPDSICLYLSPLSASGEPIEGMDPVPSVARWYIVSGHQYVIQVKVFSQGPDVQQIYITENEDVILYDNHSGIWEILLVPDDVALIHGWQNPRILQAASPGLGKLTASLTYFSGNDRMKEVLKIIQEIVVCDQVKIVLEKRDGYSHDILLPWAPGIHQEVQLEAIGGCVKASTDFKWFSSDMGVLSVSTSGVIQAKKLGKAVVKVTSALDPFNYDEVIVEVSTLASLAMLQSFPVETIARSHLQAAVTLKALNGDYFYRCDAFKNYIKWKTGSELFIIVNATDEVVNSDVLSLVSGPPCSWTSVYAAGPGQTMLHATLTKDYSDHLHHGPIVLKTSSYIAAYAPLVVLQFGDGNQFGGYWYDFDKLENENQVENLHRLYLAPGTHLDVMLLGGPENWGRGVDFIETFQSFDQGHSSVEDGVVVKLFSSNYRSLYRLSCQRQGNFDLIFKRGNLIGDDHPLPVIAERSLDLICSFPSSIVLLADEPVNERNIIQAAIQSERGPGRICSTPVTVANGRMIRIAAIGITNSREALANSSSLHLKWELSTCDHLAYWTENHDLTRSQSDWERFLVLQNETGLCTVRATVVELGKTTGFHVSLPLPESPPNALTDAMRLQLVSTLRVYPEYNLLFFHPDAEVNLSIYGGSCFLEATTNDSQVVEINQPPPELQCSQMSLSPRGLGTALVTFNDIGLTPPVMASALVHVADVEWIKIALDDEISLMEGTSKSIDLVVGTNDGSTFDHSQYAFMNIQVHIEDSVVELVHGDDSPIPMDGHVNGPSFVILAKRLGTTNIHASFRQTSGKELLSEHIKLEVYAPLIIHPSDIFLAPGASYVLTVNGGPTVDVPVEYASSDNAIATIHKTSGRLSAISPGNTSVTATIYGSRNSVVCQAHGNVIVGVPSSTILNAQSEQLAVGREMPIYPFFPEGSLFSLYGLCKDYKWTLEDDKILGLQLAEHDDRIHRTKRYIDEKELACMNFLHGRSAGRTSVAVSFSCYFVSTSFSVSKFYSSSMSISVVPEPPLSLGIPMTWILPPYYITSSRLPLSSQSHNKEIPKGNFMYSLLRICGENSGTILNNAISVKDDRIITGGSNDLACILVKDRSTGRTEIASCVKVMEVAQIRISNSVSLFPVLYMARGAELELPVNFYDALGNPFHEAYNVVPFDVDINYPDVVLVNRTLSGNGYIHLKAVNHGIALLRLSIRGSPRKADYVLLSVGAQIHPQNPTVHLGRSLNFSMEGFDENVSGQWVSANESVLTVNMNSGKSEAVGEGTTQVIFECPHMKLQTTVSVLRGNLVFVGAPQDIMTNVPFPRGGYAFSVSFRSPCDNTVEILKRRNEIPYDCDVDPPFIGYAKPWVDPDSTDLYCLFFPYSPEHLVHSLPKSKNMKSDISVSISATLRESNDAMGSASALFIGGFSILGMGKNGLNLNLTPASNRTSITIFGNTDVEIHWKVRDLINISPTRREGSGVGGLAEYEVTVLRPENFKDKIIISLPSTGQRSEIDVSYESGEKTPFIREIISIWSSILISIVIFMVTLSTFLWFLSGRNRSAPSSISLLTPQRLAPGTPSRSPGGSSITNDQSPRTPQPFMDYVRNTIDETPYYRRDRARQRYHPQNTF</sequence>
<feature type="domain" description="BIG2" evidence="12">
    <location>
        <begin position="485"/>
        <end position="555"/>
    </location>
</feature>
<feature type="domain" description="BIG2" evidence="12">
    <location>
        <begin position="1154"/>
        <end position="1230"/>
    </location>
</feature>
<dbReference type="InterPro" id="IPR056233">
    <property type="entry name" value="Ig_GP210_16th"/>
</dbReference>
<evidence type="ECO:0000259" key="12">
    <source>
        <dbReference type="SMART" id="SM00635"/>
    </source>
</evidence>
<evidence type="ECO:0000256" key="7">
    <source>
        <dbReference type="ARBA" id="ARBA00023180"/>
    </source>
</evidence>
<keyword evidence="5 10" id="KW-1133">Transmembrane helix</keyword>
<keyword evidence="14" id="KW-1185">Reference proteome</keyword>
<evidence type="ECO:0000256" key="1">
    <source>
        <dbReference type="ARBA" id="ARBA00004590"/>
    </source>
</evidence>
<evidence type="ECO:0000256" key="3">
    <source>
        <dbReference type="ARBA" id="ARBA00022692"/>
    </source>
</evidence>
<dbReference type="EMBL" id="JAXIOK010000017">
    <property type="protein sequence ID" value="KAK4751302.1"/>
    <property type="molecule type" value="Genomic_DNA"/>
</dbReference>
<dbReference type="PANTHER" id="PTHR23019">
    <property type="entry name" value="NUCLEAR PORE MEMBRANE GLYCOPROTEIN GP210-RELATED"/>
    <property type="match status" value="1"/>
</dbReference>
<feature type="domain" description="BIG2" evidence="12">
    <location>
        <begin position="267"/>
        <end position="342"/>
    </location>
</feature>
<dbReference type="InterPro" id="IPR003343">
    <property type="entry name" value="Big_2"/>
</dbReference>
<dbReference type="InterPro" id="IPR056232">
    <property type="entry name" value="Ig_GP210_15th"/>
</dbReference>
<evidence type="ECO:0000256" key="4">
    <source>
        <dbReference type="ARBA" id="ARBA00022729"/>
    </source>
</evidence>
<feature type="signal peptide" evidence="11">
    <location>
        <begin position="1"/>
        <end position="32"/>
    </location>
</feature>
<keyword evidence="6 10" id="KW-0472">Membrane</keyword>
<keyword evidence="3 10" id="KW-0812">Transmembrane</keyword>
<comment type="similarity">
    <text evidence="2">Belongs to the NUP210 family.</text>
</comment>
<dbReference type="InterPro" id="IPR055099">
    <property type="entry name" value="Ig_NUP210_7th"/>
</dbReference>
<evidence type="ECO:0000256" key="10">
    <source>
        <dbReference type="SAM" id="Phobius"/>
    </source>
</evidence>
<keyword evidence="7" id="KW-0325">Glycoprotein</keyword>
<dbReference type="Pfam" id="PF22969">
    <property type="entry name" value="Ig_NUP210_2nd"/>
    <property type="match status" value="1"/>
</dbReference>
<dbReference type="SUPFAM" id="SSF49373">
    <property type="entry name" value="Invasin/intimin cell-adhesion fragments"/>
    <property type="match status" value="2"/>
</dbReference>
<dbReference type="Pfam" id="PF02368">
    <property type="entry name" value="Big_2"/>
    <property type="match status" value="1"/>
</dbReference>
<dbReference type="Pfam" id="PF26182">
    <property type="entry name" value="Ig_NUP210_5th"/>
    <property type="match status" value="1"/>
</dbReference>
<gene>
    <name evidence="13" type="ORF">SAY87_004784</name>
</gene>
<feature type="region of interest" description="Disordered" evidence="9">
    <location>
        <begin position="1892"/>
        <end position="1926"/>
    </location>
</feature>
<dbReference type="Gene3D" id="2.60.40.1080">
    <property type="match status" value="2"/>
</dbReference>
<keyword evidence="8" id="KW-0539">Nucleus</keyword>
<feature type="transmembrane region" description="Helical" evidence="10">
    <location>
        <begin position="1858"/>
        <end position="1880"/>
    </location>
</feature>